<dbReference type="PROSITE" id="PS50887">
    <property type="entry name" value="GGDEF"/>
    <property type="match status" value="1"/>
</dbReference>
<dbReference type="Gene3D" id="3.30.70.270">
    <property type="match status" value="1"/>
</dbReference>
<evidence type="ECO:0000256" key="3">
    <source>
        <dbReference type="ARBA" id="ARBA00034247"/>
    </source>
</evidence>
<evidence type="ECO:0000313" key="5">
    <source>
        <dbReference type="EMBL" id="MCZ0865010.1"/>
    </source>
</evidence>
<keyword evidence="6" id="KW-1185">Reference proteome</keyword>
<sequence>MTDQVNPQCPVNEPSCPIIDEVLTLRHEVQGLQKQVRTDSLTGLYNFRHFSDVLEQEMERTRRSQQATALIMVDLDHFKKVNDNWGHEAGNQALISTAQILSKTTRQLDTPCRYGGEEFGVILPSIDLVTALQVAERIRETIALIPVMVDGQDIGLTASLGVALYEAKQGAISAQQFVERADRCLYQAKEQGRNQVAHEVLERKPELSVSLAEKEALSNMFGDHRE</sequence>
<dbReference type="RefSeq" id="WP_258331164.1">
    <property type="nucleotide sequence ID" value="NZ_JAPTGG010000005.1"/>
</dbReference>
<gene>
    <name evidence="5" type="ORF">O0V09_07345</name>
</gene>
<name>A0A9J6RKT4_9GAMM</name>
<dbReference type="GO" id="GO:0052621">
    <property type="term" value="F:diguanylate cyclase activity"/>
    <property type="evidence" value="ECO:0007669"/>
    <property type="project" value="UniProtKB-EC"/>
</dbReference>
<dbReference type="InterPro" id="IPR050469">
    <property type="entry name" value="Diguanylate_Cyclase"/>
</dbReference>
<evidence type="ECO:0000313" key="6">
    <source>
        <dbReference type="Proteomes" id="UP001069090"/>
    </source>
</evidence>
<comment type="caution">
    <text evidence="5">The sequence shown here is derived from an EMBL/GenBank/DDBJ whole genome shotgun (WGS) entry which is preliminary data.</text>
</comment>
<dbReference type="EMBL" id="JAPTGG010000005">
    <property type="protein sequence ID" value="MCZ0865010.1"/>
    <property type="molecule type" value="Genomic_DNA"/>
</dbReference>
<dbReference type="EC" id="2.7.7.65" evidence="2"/>
<dbReference type="GO" id="GO:0043709">
    <property type="term" value="P:cell adhesion involved in single-species biofilm formation"/>
    <property type="evidence" value="ECO:0007669"/>
    <property type="project" value="TreeGrafter"/>
</dbReference>
<organism evidence="5 6">
    <name type="scientific">Dasania phycosphaerae</name>
    <dbReference type="NCBI Taxonomy" id="2950436"/>
    <lineage>
        <taxon>Bacteria</taxon>
        <taxon>Pseudomonadati</taxon>
        <taxon>Pseudomonadota</taxon>
        <taxon>Gammaproteobacteria</taxon>
        <taxon>Cellvibrionales</taxon>
        <taxon>Spongiibacteraceae</taxon>
        <taxon>Dasania</taxon>
    </lineage>
</organism>
<evidence type="ECO:0000256" key="2">
    <source>
        <dbReference type="ARBA" id="ARBA00012528"/>
    </source>
</evidence>
<evidence type="ECO:0000256" key="1">
    <source>
        <dbReference type="ARBA" id="ARBA00001946"/>
    </source>
</evidence>
<dbReference type="CDD" id="cd01949">
    <property type="entry name" value="GGDEF"/>
    <property type="match status" value="1"/>
</dbReference>
<reference evidence="5 6" key="1">
    <citation type="submission" date="2022-12" db="EMBL/GenBank/DDBJ databases">
        <title>Dasania phycosphaerae sp. nov., isolated from particulate material of the south coast of Korea.</title>
        <authorList>
            <person name="Jiang Y."/>
        </authorList>
    </citation>
    <scope>NUCLEOTIDE SEQUENCE [LARGE SCALE GENOMIC DNA]</scope>
    <source>
        <strain evidence="5 6">GY-19</strain>
    </source>
</reference>
<dbReference type="GO" id="GO:0005886">
    <property type="term" value="C:plasma membrane"/>
    <property type="evidence" value="ECO:0007669"/>
    <property type="project" value="TreeGrafter"/>
</dbReference>
<dbReference type="InterPro" id="IPR043128">
    <property type="entry name" value="Rev_trsase/Diguanyl_cyclase"/>
</dbReference>
<dbReference type="FunFam" id="3.30.70.270:FF:000001">
    <property type="entry name" value="Diguanylate cyclase domain protein"/>
    <property type="match status" value="1"/>
</dbReference>
<feature type="domain" description="GGDEF" evidence="4">
    <location>
        <begin position="66"/>
        <end position="201"/>
    </location>
</feature>
<dbReference type="AlphaFoldDB" id="A0A9J6RKT4"/>
<dbReference type="Pfam" id="PF00990">
    <property type="entry name" value="GGDEF"/>
    <property type="match status" value="1"/>
</dbReference>
<comment type="cofactor">
    <cofactor evidence="1">
        <name>Mg(2+)</name>
        <dbReference type="ChEBI" id="CHEBI:18420"/>
    </cofactor>
</comment>
<dbReference type="SUPFAM" id="SSF55073">
    <property type="entry name" value="Nucleotide cyclase"/>
    <property type="match status" value="1"/>
</dbReference>
<comment type="catalytic activity">
    <reaction evidence="3">
        <text>2 GTP = 3',3'-c-di-GMP + 2 diphosphate</text>
        <dbReference type="Rhea" id="RHEA:24898"/>
        <dbReference type="ChEBI" id="CHEBI:33019"/>
        <dbReference type="ChEBI" id="CHEBI:37565"/>
        <dbReference type="ChEBI" id="CHEBI:58805"/>
        <dbReference type="EC" id="2.7.7.65"/>
    </reaction>
</comment>
<accession>A0A9J6RKT4</accession>
<protein>
    <recommendedName>
        <fullName evidence="2">diguanylate cyclase</fullName>
        <ecNumber evidence="2">2.7.7.65</ecNumber>
    </recommendedName>
</protein>
<evidence type="ECO:0000259" key="4">
    <source>
        <dbReference type="PROSITE" id="PS50887"/>
    </source>
</evidence>
<dbReference type="Proteomes" id="UP001069090">
    <property type="component" value="Unassembled WGS sequence"/>
</dbReference>
<dbReference type="PANTHER" id="PTHR45138">
    <property type="entry name" value="REGULATORY COMPONENTS OF SENSORY TRANSDUCTION SYSTEM"/>
    <property type="match status" value="1"/>
</dbReference>
<dbReference type="SMART" id="SM00267">
    <property type="entry name" value="GGDEF"/>
    <property type="match status" value="1"/>
</dbReference>
<proteinExistence type="predicted"/>
<dbReference type="InterPro" id="IPR029787">
    <property type="entry name" value="Nucleotide_cyclase"/>
</dbReference>
<dbReference type="GO" id="GO:1902201">
    <property type="term" value="P:negative regulation of bacterial-type flagellum-dependent cell motility"/>
    <property type="evidence" value="ECO:0007669"/>
    <property type="project" value="TreeGrafter"/>
</dbReference>
<dbReference type="NCBIfam" id="TIGR00254">
    <property type="entry name" value="GGDEF"/>
    <property type="match status" value="1"/>
</dbReference>
<dbReference type="PANTHER" id="PTHR45138:SF9">
    <property type="entry name" value="DIGUANYLATE CYCLASE DGCM-RELATED"/>
    <property type="match status" value="1"/>
</dbReference>
<dbReference type="InterPro" id="IPR000160">
    <property type="entry name" value="GGDEF_dom"/>
</dbReference>